<dbReference type="Proteomes" id="UP000183180">
    <property type="component" value="Unassembled WGS sequence"/>
</dbReference>
<dbReference type="STRING" id="158898.SAMN04488548_1344050"/>
<protein>
    <submittedName>
        <fullName evidence="2">Carboxymethylenebutenolidase</fullName>
    </submittedName>
</protein>
<dbReference type="InterPro" id="IPR029058">
    <property type="entry name" value="AB_hydrolase_fold"/>
</dbReference>
<dbReference type="OrthoDB" id="9787933at2"/>
<accession>A0A1H2KZF4</accession>
<dbReference type="AlphaFoldDB" id="A0A1H2KZF4"/>
<feature type="domain" description="Dienelactone hydrolase" evidence="1">
    <location>
        <begin position="21"/>
        <end position="253"/>
    </location>
</feature>
<dbReference type="InterPro" id="IPR051049">
    <property type="entry name" value="Dienelactone_hydrolase-like"/>
</dbReference>
<dbReference type="EMBL" id="FNLM01000034">
    <property type="protein sequence ID" value="SDU73864.1"/>
    <property type="molecule type" value="Genomic_DNA"/>
</dbReference>
<dbReference type="RefSeq" id="WP_074853265.1">
    <property type="nucleotide sequence ID" value="NZ_FNLM01000034.1"/>
</dbReference>
<dbReference type="InterPro" id="IPR002925">
    <property type="entry name" value="Dienelactn_hydro"/>
</dbReference>
<dbReference type="PANTHER" id="PTHR46623">
    <property type="entry name" value="CARBOXYMETHYLENEBUTENOLIDASE-RELATED"/>
    <property type="match status" value="1"/>
</dbReference>
<sequence length="257" mass="27416">MTPAVHGETITVPAAYGDTEMYVARPADAAGSPLPGVLFITDVIGLRPRTRAMADRIASWGYVVAVPHLFYRDGTAAEWAPADDLLLPEARDAFFKRAMPRASTLTFDVARADLVAYLDALHSVPGVSAGPIGVTGYCMGGRLALNLAAARPTEVAAVGIFHTGRLVTEDADSPHLHLVDIDAFVLAIHADKDRSLPHTAVAQFEHALISSGVTHSATVYPGAAHGYTMSDIAAYHHEACEHHFAELEALFRRTLTA</sequence>
<name>A0A1H2KZF4_9ACTN</name>
<evidence type="ECO:0000313" key="2">
    <source>
        <dbReference type="EMBL" id="SDU73864.1"/>
    </source>
</evidence>
<dbReference type="SUPFAM" id="SSF53474">
    <property type="entry name" value="alpha/beta-Hydrolases"/>
    <property type="match status" value="1"/>
</dbReference>
<gene>
    <name evidence="2" type="ORF">SAMN04488548_1344050</name>
</gene>
<proteinExistence type="predicted"/>
<dbReference type="PANTHER" id="PTHR46623:SF10">
    <property type="entry name" value="CARBOXYMETHYLENEBUTENOLIDASE HOMOLOG"/>
    <property type="match status" value="1"/>
</dbReference>
<evidence type="ECO:0000259" key="1">
    <source>
        <dbReference type="Pfam" id="PF01738"/>
    </source>
</evidence>
<reference evidence="2 3" key="1">
    <citation type="submission" date="2016-10" db="EMBL/GenBank/DDBJ databases">
        <authorList>
            <person name="de Groot N.N."/>
        </authorList>
    </citation>
    <scope>NUCLEOTIDE SEQUENCE [LARGE SCALE GENOMIC DNA]</scope>
    <source>
        <strain evidence="2 3">DSM 44215</strain>
    </source>
</reference>
<dbReference type="Gene3D" id="3.40.50.1820">
    <property type="entry name" value="alpha/beta hydrolase"/>
    <property type="match status" value="1"/>
</dbReference>
<organism evidence="2 3">
    <name type="scientific">Gordonia westfalica</name>
    <dbReference type="NCBI Taxonomy" id="158898"/>
    <lineage>
        <taxon>Bacteria</taxon>
        <taxon>Bacillati</taxon>
        <taxon>Actinomycetota</taxon>
        <taxon>Actinomycetes</taxon>
        <taxon>Mycobacteriales</taxon>
        <taxon>Gordoniaceae</taxon>
        <taxon>Gordonia</taxon>
    </lineage>
</organism>
<dbReference type="GO" id="GO:0016787">
    <property type="term" value="F:hydrolase activity"/>
    <property type="evidence" value="ECO:0007669"/>
    <property type="project" value="InterPro"/>
</dbReference>
<dbReference type="Pfam" id="PF01738">
    <property type="entry name" value="DLH"/>
    <property type="match status" value="1"/>
</dbReference>
<evidence type="ECO:0000313" key="3">
    <source>
        <dbReference type="Proteomes" id="UP000183180"/>
    </source>
</evidence>